<dbReference type="Pfam" id="PF07813">
    <property type="entry name" value="LTXXQ"/>
    <property type="match status" value="1"/>
</dbReference>
<protein>
    <recommendedName>
        <fullName evidence="3">Periplasmic heavy metal sensor</fullName>
    </recommendedName>
</protein>
<organism evidence="1 2">
    <name type="scientific">Parasulfuritortus cantonensis</name>
    <dbReference type="NCBI Taxonomy" id="2528202"/>
    <lineage>
        <taxon>Bacteria</taxon>
        <taxon>Pseudomonadati</taxon>
        <taxon>Pseudomonadota</taxon>
        <taxon>Betaproteobacteria</taxon>
        <taxon>Nitrosomonadales</taxon>
        <taxon>Thiobacillaceae</taxon>
        <taxon>Parasulfuritortus</taxon>
    </lineage>
</organism>
<evidence type="ECO:0000313" key="2">
    <source>
        <dbReference type="Proteomes" id="UP000295443"/>
    </source>
</evidence>
<comment type="caution">
    <text evidence="1">The sequence shown here is derived from an EMBL/GenBank/DDBJ whole genome shotgun (WGS) entry which is preliminary data.</text>
</comment>
<accession>A0A4R1B293</accession>
<reference evidence="1 2" key="1">
    <citation type="submission" date="2019-03" db="EMBL/GenBank/DDBJ databases">
        <title>Genome sequence of Thiobacillaceae bacterium LSR1, a sulfur-oxidizing bacterium isolated from freshwater sediment.</title>
        <authorList>
            <person name="Li S."/>
        </authorList>
    </citation>
    <scope>NUCLEOTIDE SEQUENCE [LARGE SCALE GENOMIC DNA]</scope>
    <source>
        <strain evidence="1 2">LSR1</strain>
    </source>
</reference>
<name>A0A4R1B293_9PROT</name>
<dbReference type="InterPro" id="IPR012899">
    <property type="entry name" value="LTXXQ"/>
</dbReference>
<dbReference type="RefSeq" id="WP_131449184.1">
    <property type="nucleotide sequence ID" value="NZ_SJZB01000053.1"/>
</dbReference>
<dbReference type="AlphaFoldDB" id="A0A4R1B293"/>
<dbReference type="Gene3D" id="1.20.120.1490">
    <property type="match status" value="1"/>
</dbReference>
<evidence type="ECO:0008006" key="3">
    <source>
        <dbReference type="Google" id="ProtNLM"/>
    </source>
</evidence>
<dbReference type="Proteomes" id="UP000295443">
    <property type="component" value="Unassembled WGS sequence"/>
</dbReference>
<gene>
    <name evidence="1" type="ORF">EZJ19_15470</name>
</gene>
<evidence type="ECO:0000313" key="1">
    <source>
        <dbReference type="EMBL" id="TCJ11550.1"/>
    </source>
</evidence>
<dbReference type="GO" id="GO:0042597">
    <property type="term" value="C:periplasmic space"/>
    <property type="evidence" value="ECO:0007669"/>
    <property type="project" value="InterPro"/>
</dbReference>
<keyword evidence="2" id="KW-1185">Reference proteome</keyword>
<proteinExistence type="predicted"/>
<dbReference type="EMBL" id="SJZB01000053">
    <property type="protein sequence ID" value="TCJ11550.1"/>
    <property type="molecule type" value="Genomic_DNA"/>
</dbReference>
<sequence length="161" mass="17564">MRALKLALAVSLLFNLLVLAGYLYGRLAMPADDPVVAELNLQPAQVERLAELRSQVRERLRRARTELGPHLAELVAAARTAEPGSDRLEPVLRGLAEARLANQLELARAVVAFRAGLGPSQQAEFNRRLGRPGFVLDLLGFGRVASLLRTLPGLESPIFKP</sequence>